<feature type="region of interest" description="Disordered" evidence="1">
    <location>
        <begin position="1"/>
        <end position="40"/>
    </location>
</feature>
<protein>
    <submittedName>
        <fullName evidence="2">Uncharacterized protein</fullName>
    </submittedName>
</protein>
<dbReference type="Proteomes" id="UP000799757">
    <property type="component" value="Unassembled WGS sequence"/>
</dbReference>
<reference evidence="2" key="1">
    <citation type="journal article" date="2020" name="Stud. Mycol.">
        <title>101 Dothideomycetes genomes: a test case for predicting lifestyles and emergence of pathogens.</title>
        <authorList>
            <person name="Haridas S."/>
            <person name="Albert R."/>
            <person name="Binder M."/>
            <person name="Bloem J."/>
            <person name="Labutti K."/>
            <person name="Salamov A."/>
            <person name="Andreopoulos B."/>
            <person name="Baker S."/>
            <person name="Barry K."/>
            <person name="Bills G."/>
            <person name="Bluhm B."/>
            <person name="Cannon C."/>
            <person name="Castanera R."/>
            <person name="Culley D."/>
            <person name="Daum C."/>
            <person name="Ezra D."/>
            <person name="Gonzalez J."/>
            <person name="Henrissat B."/>
            <person name="Kuo A."/>
            <person name="Liang C."/>
            <person name="Lipzen A."/>
            <person name="Lutzoni F."/>
            <person name="Magnuson J."/>
            <person name="Mondo S."/>
            <person name="Nolan M."/>
            <person name="Ohm R."/>
            <person name="Pangilinan J."/>
            <person name="Park H.-J."/>
            <person name="Ramirez L."/>
            <person name="Alfaro M."/>
            <person name="Sun H."/>
            <person name="Tritt A."/>
            <person name="Yoshinaga Y."/>
            <person name="Zwiers L.-H."/>
            <person name="Turgeon B."/>
            <person name="Goodwin S."/>
            <person name="Spatafora J."/>
            <person name="Crous P."/>
            <person name="Grigoriev I."/>
        </authorList>
    </citation>
    <scope>NUCLEOTIDE SEQUENCE</scope>
    <source>
        <strain evidence="2">CBS 109.77</strain>
    </source>
</reference>
<dbReference type="EMBL" id="MU001774">
    <property type="protein sequence ID" value="KAF2798891.1"/>
    <property type="molecule type" value="Genomic_DNA"/>
</dbReference>
<organism evidence="2 3">
    <name type="scientific">Melanomma pulvis-pyrius CBS 109.77</name>
    <dbReference type="NCBI Taxonomy" id="1314802"/>
    <lineage>
        <taxon>Eukaryota</taxon>
        <taxon>Fungi</taxon>
        <taxon>Dikarya</taxon>
        <taxon>Ascomycota</taxon>
        <taxon>Pezizomycotina</taxon>
        <taxon>Dothideomycetes</taxon>
        <taxon>Pleosporomycetidae</taxon>
        <taxon>Pleosporales</taxon>
        <taxon>Melanommataceae</taxon>
        <taxon>Melanomma</taxon>
    </lineage>
</organism>
<feature type="compositionally biased region" description="Basic residues" evidence="1">
    <location>
        <begin position="19"/>
        <end position="29"/>
    </location>
</feature>
<evidence type="ECO:0000313" key="2">
    <source>
        <dbReference type="EMBL" id="KAF2798891.1"/>
    </source>
</evidence>
<sequence length="232" mass="25430">MRQHASLKRCRPPPVAATRNKKSRRHRFLARGEGSQLPRRGSHGVGCLLPSFCYSTYVRLARLAVGIKYRTSLAGPLKKQRPLDSTSTLNMRVMCVPTSPPACEPKSKFAVDPSSSLSLAVVPSPPMDLLASFRDARRGAREKAIAKARTGSPAVGSRAQTASVLWYATVPSCCSGALPNSRKMGARRAMSVCTRIDAYWRTVKKPFTILLHSSMALGRCMRVHTWWVHGVG</sequence>
<feature type="compositionally biased region" description="Basic residues" evidence="1">
    <location>
        <begin position="1"/>
        <end position="11"/>
    </location>
</feature>
<evidence type="ECO:0000313" key="3">
    <source>
        <dbReference type="Proteomes" id="UP000799757"/>
    </source>
</evidence>
<keyword evidence="3" id="KW-1185">Reference proteome</keyword>
<gene>
    <name evidence="2" type="ORF">K505DRAFT_87349</name>
</gene>
<proteinExistence type="predicted"/>
<name>A0A6A6XQS2_9PLEO</name>
<accession>A0A6A6XQS2</accession>
<dbReference type="AlphaFoldDB" id="A0A6A6XQS2"/>
<evidence type="ECO:0000256" key="1">
    <source>
        <dbReference type="SAM" id="MobiDB-lite"/>
    </source>
</evidence>